<dbReference type="EMBL" id="OV696688">
    <property type="protein sequence ID" value="CAH1257666.1"/>
    <property type="molecule type" value="Genomic_DNA"/>
</dbReference>
<protein>
    <submittedName>
        <fullName evidence="1">ZFYVE28 protein</fullName>
    </submittedName>
</protein>
<dbReference type="InterPro" id="IPR051118">
    <property type="entry name" value="LST-2"/>
</dbReference>
<sequence length="83" mass="9541">MIVLILMEADDEDSCKHHIAPNTRTDTQLLAQFYYLDEELNTVAAELDSFDGRKDPERCTLLVNQLRACQDKVQCHEHAMICC</sequence>
<dbReference type="PANTHER" id="PTHR46465:SF2">
    <property type="entry name" value="LATERAL SIGNALING TARGET PROTEIN 2 HOMOLOG"/>
    <property type="match status" value="1"/>
</dbReference>
<name>A0A8J9ZMX9_BRALA</name>
<dbReference type="PANTHER" id="PTHR46465">
    <property type="entry name" value="LATERAL SIGNALING TARGET PROTEIN 2 HOMOLOG"/>
    <property type="match status" value="1"/>
</dbReference>
<dbReference type="OrthoDB" id="20035at2759"/>
<evidence type="ECO:0000313" key="1">
    <source>
        <dbReference type="EMBL" id="CAH1257666.1"/>
    </source>
</evidence>
<organism evidence="1 2">
    <name type="scientific">Branchiostoma lanceolatum</name>
    <name type="common">Common lancelet</name>
    <name type="synonym">Amphioxus lanceolatum</name>
    <dbReference type="NCBI Taxonomy" id="7740"/>
    <lineage>
        <taxon>Eukaryota</taxon>
        <taxon>Metazoa</taxon>
        <taxon>Chordata</taxon>
        <taxon>Cephalochordata</taxon>
        <taxon>Leptocardii</taxon>
        <taxon>Amphioxiformes</taxon>
        <taxon>Branchiostomatidae</taxon>
        <taxon>Branchiostoma</taxon>
    </lineage>
</organism>
<proteinExistence type="predicted"/>
<reference evidence="1" key="1">
    <citation type="submission" date="2022-01" db="EMBL/GenBank/DDBJ databases">
        <authorList>
            <person name="Braso-Vives M."/>
        </authorList>
    </citation>
    <scope>NUCLEOTIDE SEQUENCE</scope>
</reference>
<dbReference type="Proteomes" id="UP000838412">
    <property type="component" value="Chromosome 3"/>
</dbReference>
<dbReference type="AlphaFoldDB" id="A0A8J9ZMX9"/>
<accession>A0A8J9ZMX9</accession>
<dbReference type="GO" id="GO:0031901">
    <property type="term" value="C:early endosome membrane"/>
    <property type="evidence" value="ECO:0007669"/>
    <property type="project" value="TreeGrafter"/>
</dbReference>
<keyword evidence="2" id="KW-1185">Reference proteome</keyword>
<gene>
    <name evidence="1" type="primary">ZFYVE28</name>
    <name evidence="1" type="ORF">BLAG_LOCUS15499</name>
</gene>
<evidence type="ECO:0000313" key="2">
    <source>
        <dbReference type="Proteomes" id="UP000838412"/>
    </source>
</evidence>